<dbReference type="InterPro" id="IPR016977">
    <property type="entry name" value="ComGF"/>
</dbReference>
<dbReference type="Proteomes" id="UP001341297">
    <property type="component" value="Unassembled WGS sequence"/>
</dbReference>
<evidence type="ECO:0000256" key="1">
    <source>
        <dbReference type="SAM" id="Phobius"/>
    </source>
</evidence>
<accession>A0ABU6H3H9</accession>
<protein>
    <submittedName>
        <fullName evidence="2">Competence type IV pilus minor pilin ComGF</fullName>
    </submittedName>
</protein>
<reference evidence="2 3" key="1">
    <citation type="submission" date="2023-03" db="EMBL/GenBank/DDBJ databases">
        <title>Agriculturally important microbes genome sequencing.</title>
        <authorList>
            <person name="Dunlap C."/>
        </authorList>
    </citation>
    <scope>NUCLEOTIDE SEQUENCE [LARGE SCALE GENOMIC DNA]</scope>
    <source>
        <strain evidence="2 3">CBP-3203</strain>
    </source>
</reference>
<comment type="caution">
    <text evidence="2">The sequence shown here is derived from an EMBL/GenBank/DDBJ whole genome shotgun (WGS) entry which is preliminary data.</text>
</comment>
<dbReference type="Pfam" id="PF15980">
    <property type="entry name" value="ComGF"/>
    <property type="match status" value="1"/>
</dbReference>
<evidence type="ECO:0000313" key="2">
    <source>
        <dbReference type="EMBL" id="MEC0484898.1"/>
    </source>
</evidence>
<evidence type="ECO:0000313" key="3">
    <source>
        <dbReference type="Proteomes" id="UP001341297"/>
    </source>
</evidence>
<keyword evidence="1" id="KW-0472">Membrane</keyword>
<dbReference type="EMBL" id="JARRTL010000008">
    <property type="protein sequence ID" value="MEC0484898.1"/>
    <property type="molecule type" value="Genomic_DNA"/>
</dbReference>
<keyword evidence="1" id="KW-0812">Transmembrane</keyword>
<dbReference type="RefSeq" id="WP_082634619.1">
    <property type="nucleotide sequence ID" value="NZ_CP023481.1"/>
</dbReference>
<keyword evidence="1" id="KW-1133">Transmembrane helix</keyword>
<organism evidence="2 3">
    <name type="scientific">Bacillus glycinifermentans</name>
    <dbReference type="NCBI Taxonomy" id="1664069"/>
    <lineage>
        <taxon>Bacteria</taxon>
        <taxon>Bacillati</taxon>
        <taxon>Bacillota</taxon>
        <taxon>Bacilli</taxon>
        <taxon>Bacillales</taxon>
        <taxon>Bacillaceae</taxon>
        <taxon>Bacillus</taxon>
    </lineage>
</organism>
<feature type="transmembrane region" description="Helical" evidence="1">
    <location>
        <begin position="27"/>
        <end position="52"/>
    </location>
</feature>
<gene>
    <name evidence="2" type="primary">comGF</name>
    <name evidence="2" type="ORF">P8828_08535</name>
</gene>
<proteinExistence type="predicted"/>
<name>A0ABU6H3H9_9BACI</name>
<sequence length="161" mass="18005">MKSASLLKTGMTVSIALRFSKQKGFTLLNVLLSLTVYMFIAGTAATIFQLFLSPGVKKNEIRPEEWTITAEQMQKECKEAVAVKVADNGQALEMTNSSGDAVRYEPYQALIRKRVNSKGHVPMLQHVKRVTFRLQDHQVIVEAISLNGTQYRAAFPVYHSS</sequence>
<keyword evidence="3" id="KW-1185">Reference proteome</keyword>
<dbReference type="NCBIfam" id="NF041002">
    <property type="entry name" value="pilin_ComGF"/>
    <property type="match status" value="1"/>
</dbReference>